<comment type="cofactor">
    <cofactor evidence="1">
        <name>heme</name>
        <dbReference type="ChEBI" id="CHEBI:30413"/>
    </cofactor>
</comment>
<keyword evidence="6" id="KW-0812">Transmembrane</keyword>
<dbReference type="InParanoid" id="F8PMA6"/>
<evidence type="ECO:0000256" key="2">
    <source>
        <dbReference type="ARBA" id="ARBA00004370"/>
    </source>
</evidence>
<dbReference type="Proteomes" id="UP000008063">
    <property type="component" value="Unassembled WGS sequence"/>
</dbReference>
<comment type="similarity">
    <text evidence="4">Belongs to the cytochrome P450 family.</text>
</comment>
<proteinExistence type="inferred from homology"/>
<keyword evidence="10" id="KW-0408">Iron</keyword>
<dbReference type="GO" id="GO:0004497">
    <property type="term" value="F:monooxygenase activity"/>
    <property type="evidence" value="ECO:0007669"/>
    <property type="project" value="UniProtKB-KW"/>
</dbReference>
<dbReference type="EMBL" id="GL945476">
    <property type="protein sequence ID" value="EGO02738.1"/>
    <property type="molecule type" value="Genomic_DNA"/>
</dbReference>
<accession>F8PMA6</accession>
<dbReference type="GO" id="GO:0016705">
    <property type="term" value="F:oxidoreductase activity, acting on paired donors, with incorporation or reduction of molecular oxygen"/>
    <property type="evidence" value="ECO:0007669"/>
    <property type="project" value="InterPro"/>
</dbReference>
<dbReference type="PANTHER" id="PTHR24305:SF166">
    <property type="entry name" value="CYTOCHROME P450 12A4, MITOCHONDRIAL-RELATED"/>
    <property type="match status" value="1"/>
</dbReference>
<name>F8PMA6_SERL3</name>
<comment type="subcellular location">
    <subcellularLocation>
        <location evidence="2">Membrane</location>
    </subcellularLocation>
</comment>
<protein>
    <submittedName>
        <fullName evidence="13">Uncharacterized protein</fullName>
    </submittedName>
</protein>
<keyword evidence="11" id="KW-0503">Monooxygenase</keyword>
<evidence type="ECO:0000256" key="9">
    <source>
        <dbReference type="ARBA" id="ARBA00023002"/>
    </source>
</evidence>
<dbReference type="HOGENOM" id="CLU_1054348_0_0_1"/>
<dbReference type="STRING" id="936435.F8PMA6"/>
<dbReference type="Gene3D" id="1.10.630.10">
    <property type="entry name" value="Cytochrome P450"/>
    <property type="match status" value="1"/>
</dbReference>
<evidence type="ECO:0000256" key="3">
    <source>
        <dbReference type="ARBA" id="ARBA00004721"/>
    </source>
</evidence>
<dbReference type="GO" id="GO:0005506">
    <property type="term" value="F:iron ion binding"/>
    <property type="evidence" value="ECO:0007669"/>
    <property type="project" value="InterPro"/>
</dbReference>
<keyword evidence="7" id="KW-0479">Metal-binding</keyword>
<keyword evidence="12" id="KW-0472">Membrane</keyword>
<dbReference type="PANTHER" id="PTHR24305">
    <property type="entry name" value="CYTOCHROME P450"/>
    <property type="match status" value="1"/>
</dbReference>
<dbReference type="GO" id="GO:0020037">
    <property type="term" value="F:heme binding"/>
    <property type="evidence" value="ECO:0007669"/>
    <property type="project" value="InterPro"/>
</dbReference>
<evidence type="ECO:0000256" key="11">
    <source>
        <dbReference type="ARBA" id="ARBA00023033"/>
    </source>
</evidence>
<dbReference type="InterPro" id="IPR036396">
    <property type="entry name" value="Cyt_P450_sf"/>
</dbReference>
<keyword evidence="9" id="KW-0560">Oxidoreductase</keyword>
<keyword evidence="8" id="KW-1133">Transmembrane helix</keyword>
<dbReference type="AlphaFoldDB" id="F8PMA6"/>
<comment type="pathway">
    <text evidence="3">Secondary metabolite biosynthesis; terpenoid biosynthesis.</text>
</comment>
<evidence type="ECO:0000256" key="10">
    <source>
        <dbReference type="ARBA" id="ARBA00023004"/>
    </source>
</evidence>
<keyword evidence="14" id="KW-1185">Reference proteome</keyword>
<evidence type="ECO:0000256" key="12">
    <source>
        <dbReference type="ARBA" id="ARBA00023136"/>
    </source>
</evidence>
<reference evidence="14" key="1">
    <citation type="journal article" date="2011" name="Science">
        <title>The plant cell wall-decomposing machinery underlies the functional diversity of forest fungi.</title>
        <authorList>
            <person name="Eastwood D.C."/>
            <person name="Floudas D."/>
            <person name="Binder M."/>
            <person name="Majcherczyk A."/>
            <person name="Schneider P."/>
            <person name="Aerts A."/>
            <person name="Asiegbu F.O."/>
            <person name="Baker S.E."/>
            <person name="Barry K."/>
            <person name="Bendiksby M."/>
            <person name="Blumentritt M."/>
            <person name="Coutinho P.M."/>
            <person name="Cullen D."/>
            <person name="de Vries R.P."/>
            <person name="Gathman A."/>
            <person name="Goodell B."/>
            <person name="Henrissat B."/>
            <person name="Ihrmark K."/>
            <person name="Kauserud H."/>
            <person name="Kohler A."/>
            <person name="LaButti K."/>
            <person name="Lapidus A."/>
            <person name="Lavin J.L."/>
            <person name="Lee Y.-H."/>
            <person name="Lindquist E."/>
            <person name="Lilly W."/>
            <person name="Lucas S."/>
            <person name="Morin E."/>
            <person name="Murat C."/>
            <person name="Oguiza J.A."/>
            <person name="Park J."/>
            <person name="Pisabarro A.G."/>
            <person name="Riley R."/>
            <person name="Rosling A."/>
            <person name="Salamov A."/>
            <person name="Schmidt O."/>
            <person name="Schmutz J."/>
            <person name="Skrede I."/>
            <person name="Stenlid J."/>
            <person name="Wiebenga A."/>
            <person name="Xie X."/>
            <person name="Kuees U."/>
            <person name="Hibbett D.S."/>
            <person name="Hoffmeister D."/>
            <person name="Hoegberg N."/>
            <person name="Martin F."/>
            <person name="Grigoriev I.V."/>
            <person name="Watkinson S.C."/>
        </authorList>
    </citation>
    <scope>NUCLEOTIDE SEQUENCE [LARGE SCALE GENOMIC DNA]</scope>
    <source>
        <strain evidence="14">strain S7.3</strain>
    </source>
</reference>
<dbReference type="InterPro" id="IPR050121">
    <property type="entry name" value="Cytochrome_P450_monoxygenase"/>
</dbReference>
<organism evidence="14">
    <name type="scientific">Serpula lacrymans var. lacrymans (strain S7.3)</name>
    <name type="common">Dry rot fungus</name>
    <dbReference type="NCBI Taxonomy" id="936435"/>
    <lineage>
        <taxon>Eukaryota</taxon>
        <taxon>Fungi</taxon>
        <taxon>Dikarya</taxon>
        <taxon>Basidiomycota</taxon>
        <taxon>Agaricomycotina</taxon>
        <taxon>Agaricomycetes</taxon>
        <taxon>Agaricomycetidae</taxon>
        <taxon>Boletales</taxon>
        <taxon>Coniophorineae</taxon>
        <taxon>Serpulaceae</taxon>
        <taxon>Serpula</taxon>
    </lineage>
</organism>
<dbReference type="SUPFAM" id="SSF48264">
    <property type="entry name" value="Cytochrome P450"/>
    <property type="match status" value="1"/>
</dbReference>
<sequence length="264" mass="30107">MAILTGVLTASASALTLWKFTHQRRWPFKYVLSYTLTTSLLSWYCQKWIGANPIPLISASTWLLAIHFITLAAVTCSYRVSPFHPLAAFPGPTLHKLSDLVMMYTVSTGYRYLELSALHQQYGDFVRIGPNKLSILSHSIQHQVYKSSRSLDKSLSCPVPDDDIQGLFFQTSREAHGIGRSIWAPAFSQNMMDQYCHVSENSIAQLIDCIERRKDDRNVIDLGTALQHWSFDFNAHFVFGNHSIDIRWSVCLIHFSDYVMCHRA</sequence>
<gene>
    <name evidence="13" type="ORF">SERLA73DRAFT_176085</name>
</gene>
<evidence type="ECO:0000256" key="1">
    <source>
        <dbReference type="ARBA" id="ARBA00001971"/>
    </source>
</evidence>
<evidence type="ECO:0000313" key="14">
    <source>
        <dbReference type="Proteomes" id="UP000008063"/>
    </source>
</evidence>
<evidence type="ECO:0000256" key="4">
    <source>
        <dbReference type="ARBA" id="ARBA00010617"/>
    </source>
</evidence>
<evidence type="ECO:0000313" key="13">
    <source>
        <dbReference type="EMBL" id="EGO02738.1"/>
    </source>
</evidence>
<keyword evidence="5" id="KW-0349">Heme</keyword>
<evidence type="ECO:0000256" key="8">
    <source>
        <dbReference type="ARBA" id="ARBA00022989"/>
    </source>
</evidence>
<evidence type="ECO:0000256" key="7">
    <source>
        <dbReference type="ARBA" id="ARBA00022723"/>
    </source>
</evidence>
<evidence type="ECO:0000256" key="6">
    <source>
        <dbReference type="ARBA" id="ARBA00022692"/>
    </source>
</evidence>
<evidence type="ECO:0000256" key="5">
    <source>
        <dbReference type="ARBA" id="ARBA00022617"/>
    </source>
</evidence>
<dbReference type="GO" id="GO:0016020">
    <property type="term" value="C:membrane"/>
    <property type="evidence" value="ECO:0007669"/>
    <property type="project" value="UniProtKB-SubCell"/>
</dbReference>